<proteinExistence type="predicted"/>
<evidence type="ECO:0000313" key="8">
    <source>
        <dbReference type="EMBL" id="QKJ25032.1"/>
    </source>
</evidence>
<dbReference type="InterPro" id="IPR018076">
    <property type="entry name" value="T2SS_GspF_dom"/>
</dbReference>
<keyword evidence="4 6" id="KW-1133">Transmembrane helix</keyword>
<accession>A0A7D4TK38</accession>
<keyword evidence="2" id="KW-1003">Cell membrane</keyword>
<feature type="transmembrane region" description="Helical" evidence="6">
    <location>
        <begin position="44"/>
        <end position="66"/>
    </location>
</feature>
<feature type="domain" description="Type II secretion system protein GspF" evidence="7">
    <location>
        <begin position="47"/>
        <end position="170"/>
    </location>
</feature>
<keyword evidence="9" id="KW-1185">Reference proteome</keyword>
<comment type="subcellular location">
    <subcellularLocation>
        <location evidence="1">Cell membrane</location>
        <topology evidence="1">Multi-pass membrane protein</topology>
    </subcellularLocation>
</comment>
<organism evidence="8 9">
    <name type="scientific">Aquiluna borgnonia</name>
    <dbReference type="NCBI Taxonomy" id="2499157"/>
    <lineage>
        <taxon>Bacteria</taxon>
        <taxon>Bacillati</taxon>
        <taxon>Actinomycetota</taxon>
        <taxon>Actinomycetes</taxon>
        <taxon>Micrococcales</taxon>
        <taxon>Microbacteriaceae</taxon>
        <taxon>Luna cluster</taxon>
        <taxon>Luna-1 subcluster</taxon>
        <taxon>Aquiluna</taxon>
    </lineage>
</organism>
<dbReference type="KEGG" id="aqg:HRU87_02185"/>
<evidence type="ECO:0000259" key="7">
    <source>
        <dbReference type="Pfam" id="PF00482"/>
    </source>
</evidence>
<dbReference type="Pfam" id="PF00482">
    <property type="entry name" value="T2SSF"/>
    <property type="match status" value="1"/>
</dbReference>
<evidence type="ECO:0000256" key="3">
    <source>
        <dbReference type="ARBA" id="ARBA00022692"/>
    </source>
</evidence>
<reference evidence="8 9" key="1">
    <citation type="submission" date="2020-05" db="EMBL/GenBank/DDBJ databases">
        <title>Aquirufa sp. strain 15G-AUS-rot a new Aquirufa species.</title>
        <authorList>
            <person name="Pitt A."/>
            <person name="Hahn M.W."/>
        </authorList>
    </citation>
    <scope>NUCLEOTIDE SEQUENCE [LARGE SCALE GENOMIC DNA]</scope>
    <source>
        <strain evidence="8 9">15G-AUS-rot</strain>
    </source>
</reference>
<dbReference type="AlphaFoldDB" id="A0A7D4TK38"/>
<dbReference type="PANTHER" id="PTHR35007:SF2">
    <property type="entry name" value="PILUS ASSEMBLE PROTEIN"/>
    <property type="match status" value="1"/>
</dbReference>
<dbReference type="GO" id="GO:0005886">
    <property type="term" value="C:plasma membrane"/>
    <property type="evidence" value="ECO:0007669"/>
    <property type="project" value="UniProtKB-SubCell"/>
</dbReference>
<feature type="transmembrane region" description="Helical" evidence="6">
    <location>
        <begin position="155"/>
        <end position="178"/>
    </location>
</feature>
<gene>
    <name evidence="8" type="ORF">HRU87_02185</name>
</gene>
<dbReference type="RefSeq" id="WP_173493329.1">
    <property type="nucleotide sequence ID" value="NZ_CP054056.1"/>
</dbReference>
<evidence type="ECO:0000256" key="5">
    <source>
        <dbReference type="ARBA" id="ARBA00023136"/>
    </source>
</evidence>
<name>A0A7D4TK38_9MICO</name>
<keyword evidence="5 6" id="KW-0472">Membrane</keyword>
<evidence type="ECO:0000256" key="4">
    <source>
        <dbReference type="ARBA" id="ARBA00022989"/>
    </source>
</evidence>
<evidence type="ECO:0000256" key="6">
    <source>
        <dbReference type="SAM" id="Phobius"/>
    </source>
</evidence>
<protein>
    <submittedName>
        <fullName evidence="8">Type II secretion system F family protein</fullName>
    </submittedName>
</protein>
<dbReference type="PANTHER" id="PTHR35007">
    <property type="entry name" value="INTEGRAL MEMBRANE PROTEIN-RELATED"/>
    <property type="match status" value="1"/>
</dbReference>
<evidence type="ECO:0000313" key="9">
    <source>
        <dbReference type="Proteomes" id="UP000501003"/>
    </source>
</evidence>
<dbReference type="EMBL" id="CP054056">
    <property type="protein sequence ID" value="QKJ25032.1"/>
    <property type="molecule type" value="Genomic_DNA"/>
</dbReference>
<evidence type="ECO:0000256" key="2">
    <source>
        <dbReference type="ARBA" id="ARBA00022475"/>
    </source>
</evidence>
<keyword evidence="3 6" id="KW-0812">Transmembrane</keyword>
<evidence type="ECO:0000256" key="1">
    <source>
        <dbReference type="ARBA" id="ARBA00004651"/>
    </source>
</evidence>
<dbReference type="Proteomes" id="UP000501003">
    <property type="component" value="Chromosome"/>
</dbReference>
<sequence length="182" mass="20146">MALADRLAPLHTSKAFDLGLADAIRSAVRRKPKRLTQAQLQFPYLVQAMSLLLANGLPISVAIAWLSPRLSGYWGEQFRILVAKLELGADLEKELWELAERTKFAAAQEFAQKLSLAITRGVPVATQLDQLAHSLQLELIRNLTKKAGSNETKMLIPTVFLILPVTVVFAIFPSLLVLQANY</sequence>